<feature type="region of interest" description="Disordered" evidence="1">
    <location>
        <begin position="1"/>
        <end position="24"/>
    </location>
</feature>
<comment type="caution">
    <text evidence="2">The sequence shown here is derived from an EMBL/GenBank/DDBJ whole genome shotgun (WGS) entry which is preliminary data.</text>
</comment>
<evidence type="ECO:0000313" key="2">
    <source>
        <dbReference type="EMBL" id="RDB16213.1"/>
    </source>
</evidence>
<accession>A0A369J8Z0</accession>
<keyword evidence="3" id="KW-1185">Reference proteome</keyword>
<sequence>MNTTGLGTDGREKGIIDAMRRPDPGDPMFAGVVFGAAKGSPANETSRTDTHDLCTTWKEVPSGLTLLACRMTSSVGSNTSSYNPSFYQ</sequence>
<proteinExistence type="predicted"/>
<reference evidence="2" key="1">
    <citation type="submission" date="2018-04" db="EMBL/GenBank/DDBJ databases">
        <title>Whole genome sequencing of Hypsizygus marmoreus.</title>
        <authorList>
            <person name="Choi I.-G."/>
            <person name="Min B."/>
            <person name="Kim J.-G."/>
            <person name="Kim S."/>
            <person name="Oh Y.-L."/>
            <person name="Kong W.-S."/>
            <person name="Park H."/>
            <person name="Jeong J."/>
            <person name="Song E.-S."/>
        </authorList>
    </citation>
    <scope>NUCLEOTIDE SEQUENCE [LARGE SCALE GENOMIC DNA]</scope>
    <source>
        <strain evidence="2">51987-8</strain>
    </source>
</reference>
<protein>
    <submittedName>
        <fullName evidence="2">Uncharacterized protein</fullName>
    </submittedName>
</protein>
<name>A0A369J8Z0_HYPMA</name>
<dbReference type="Proteomes" id="UP000076154">
    <property type="component" value="Unassembled WGS sequence"/>
</dbReference>
<organism evidence="2 3">
    <name type="scientific">Hypsizygus marmoreus</name>
    <name type="common">White beech mushroom</name>
    <name type="synonym">Agaricus marmoreus</name>
    <dbReference type="NCBI Taxonomy" id="39966"/>
    <lineage>
        <taxon>Eukaryota</taxon>
        <taxon>Fungi</taxon>
        <taxon>Dikarya</taxon>
        <taxon>Basidiomycota</taxon>
        <taxon>Agaricomycotina</taxon>
        <taxon>Agaricomycetes</taxon>
        <taxon>Agaricomycetidae</taxon>
        <taxon>Agaricales</taxon>
        <taxon>Tricholomatineae</taxon>
        <taxon>Lyophyllaceae</taxon>
        <taxon>Hypsizygus</taxon>
    </lineage>
</organism>
<gene>
    <name evidence="2" type="ORF">Hypma_003142</name>
</gene>
<dbReference type="AlphaFoldDB" id="A0A369J8Z0"/>
<dbReference type="EMBL" id="LUEZ02000129">
    <property type="protein sequence ID" value="RDB16213.1"/>
    <property type="molecule type" value="Genomic_DNA"/>
</dbReference>
<evidence type="ECO:0000313" key="3">
    <source>
        <dbReference type="Proteomes" id="UP000076154"/>
    </source>
</evidence>
<evidence type="ECO:0000256" key="1">
    <source>
        <dbReference type="SAM" id="MobiDB-lite"/>
    </source>
</evidence>
<feature type="compositionally biased region" description="Basic and acidic residues" evidence="1">
    <location>
        <begin position="9"/>
        <end position="24"/>
    </location>
</feature>
<dbReference type="InParanoid" id="A0A369J8Z0"/>